<reference evidence="2 3" key="1">
    <citation type="submission" date="2019-07" db="EMBL/GenBank/DDBJ databases">
        <title>Whole genome shotgun sequence of Skermanella aerolata NBRC 106429.</title>
        <authorList>
            <person name="Hosoyama A."/>
            <person name="Uohara A."/>
            <person name="Ohji S."/>
            <person name="Ichikawa N."/>
        </authorList>
    </citation>
    <scope>NUCLEOTIDE SEQUENCE [LARGE SCALE GENOMIC DNA]</scope>
    <source>
        <strain evidence="2 3">NBRC 106429</strain>
    </source>
</reference>
<dbReference type="GO" id="GO:0005548">
    <property type="term" value="F:phospholipid transporter activity"/>
    <property type="evidence" value="ECO:0007669"/>
    <property type="project" value="TreeGrafter"/>
</dbReference>
<dbReference type="GO" id="GO:0043190">
    <property type="term" value="C:ATP-binding cassette (ABC) transporter complex"/>
    <property type="evidence" value="ECO:0007669"/>
    <property type="project" value="InterPro"/>
</dbReference>
<dbReference type="Pfam" id="PF02405">
    <property type="entry name" value="MlaE"/>
    <property type="match status" value="1"/>
</dbReference>
<evidence type="ECO:0008006" key="4">
    <source>
        <dbReference type="Google" id="ProtNLM"/>
    </source>
</evidence>
<dbReference type="Proteomes" id="UP000321523">
    <property type="component" value="Unassembled WGS sequence"/>
</dbReference>
<dbReference type="InterPro" id="IPR030802">
    <property type="entry name" value="Permease_MalE"/>
</dbReference>
<feature type="transmembrane region" description="Helical" evidence="1">
    <location>
        <begin position="66"/>
        <end position="88"/>
    </location>
</feature>
<keyword evidence="1" id="KW-0472">Membrane</keyword>
<feature type="transmembrane region" description="Helical" evidence="1">
    <location>
        <begin position="197"/>
        <end position="213"/>
    </location>
</feature>
<protein>
    <recommendedName>
        <fullName evidence="4">ABC transporter permease</fullName>
    </recommendedName>
</protein>
<sequence>MTGTMTGQAVKAGKPAPLPPWSPRWIVTTAAVGTAVLRQMVRPVTWRRPVRMEFMRFMAISGLQSIPAVTITAVLAGLGLLSQALYWLEQVGQNDEITQIILTILVREVAPLTVGLLAIGRSGLIILSELSRMREEGRLRALDAQGLDPLLLLVLPRVLALSLSTFCLTILFVAVAPLAGMLAALALGIVRQPVDQVLLNILSIIGSAGYLILPLKSLSIGFLIGLAACVTALEQGAGRDEAATTLLPSGFFRALLLTLVVNGLLSAMV</sequence>
<organism evidence="2 3">
    <name type="scientific">Skermanella aerolata</name>
    <dbReference type="NCBI Taxonomy" id="393310"/>
    <lineage>
        <taxon>Bacteria</taxon>
        <taxon>Pseudomonadati</taxon>
        <taxon>Pseudomonadota</taxon>
        <taxon>Alphaproteobacteria</taxon>
        <taxon>Rhodospirillales</taxon>
        <taxon>Azospirillaceae</taxon>
        <taxon>Skermanella</taxon>
    </lineage>
</organism>
<dbReference type="OrthoDB" id="5511876at2"/>
<keyword evidence="3" id="KW-1185">Reference proteome</keyword>
<keyword evidence="1" id="KW-0812">Transmembrane</keyword>
<evidence type="ECO:0000256" key="1">
    <source>
        <dbReference type="SAM" id="Phobius"/>
    </source>
</evidence>
<dbReference type="AlphaFoldDB" id="A0A512DV55"/>
<feature type="transmembrane region" description="Helical" evidence="1">
    <location>
        <begin position="250"/>
        <end position="268"/>
    </location>
</feature>
<keyword evidence="1" id="KW-1133">Transmembrane helix</keyword>
<evidence type="ECO:0000313" key="3">
    <source>
        <dbReference type="Proteomes" id="UP000321523"/>
    </source>
</evidence>
<name>A0A512DV55_9PROT</name>
<dbReference type="RefSeq" id="WP_052831252.1">
    <property type="nucleotide sequence ID" value="NZ_BJYZ01000021.1"/>
</dbReference>
<evidence type="ECO:0000313" key="2">
    <source>
        <dbReference type="EMBL" id="GEO40349.1"/>
    </source>
</evidence>
<accession>A0A512DV55</accession>
<comment type="caution">
    <text evidence="2">The sequence shown here is derived from an EMBL/GenBank/DDBJ whole genome shotgun (WGS) entry which is preliminary data.</text>
</comment>
<dbReference type="PANTHER" id="PTHR30188:SF4">
    <property type="entry name" value="PROTEIN TRIGALACTOSYLDIACYLGLYCEROL 1, CHLOROPLASTIC"/>
    <property type="match status" value="1"/>
</dbReference>
<proteinExistence type="predicted"/>
<gene>
    <name evidence="2" type="ORF">SAE02_44970</name>
</gene>
<dbReference type="EMBL" id="BJYZ01000021">
    <property type="protein sequence ID" value="GEO40349.1"/>
    <property type="molecule type" value="Genomic_DNA"/>
</dbReference>
<feature type="transmembrane region" description="Helical" evidence="1">
    <location>
        <begin position="170"/>
        <end position="190"/>
    </location>
</feature>
<dbReference type="PANTHER" id="PTHR30188">
    <property type="entry name" value="ABC TRANSPORTER PERMEASE PROTEIN-RELATED"/>
    <property type="match status" value="1"/>
</dbReference>